<dbReference type="Proteomes" id="UP000094336">
    <property type="component" value="Unassembled WGS sequence"/>
</dbReference>
<keyword evidence="3" id="KW-1185">Reference proteome</keyword>
<proteinExistence type="predicted"/>
<dbReference type="RefSeq" id="XP_018983698.1">
    <property type="nucleotide sequence ID" value="XM_019129438.1"/>
</dbReference>
<sequence length="120" mass="13357">MAKSESPSIFSSSVVVLSAGIAASLFLDARVVIFVGDGDNFRFYHTPDGFLTGWGWLCVMPPINKRGYGKETLNVRLCGVDAPERAHWGNPAQPFSEEVLIWLRSYLVGRRMRIKPLSID</sequence>
<dbReference type="Pfam" id="PF00565">
    <property type="entry name" value="SNase"/>
    <property type="match status" value="1"/>
</dbReference>
<dbReference type="GeneID" id="30147291"/>
<dbReference type="EMBL" id="KV454435">
    <property type="protein sequence ID" value="ODQ78370.1"/>
    <property type="molecule type" value="Genomic_DNA"/>
</dbReference>
<dbReference type="OrthoDB" id="430293at2759"/>
<evidence type="ECO:0000313" key="3">
    <source>
        <dbReference type="Proteomes" id="UP000094336"/>
    </source>
</evidence>
<reference evidence="3" key="1">
    <citation type="submission" date="2016-05" db="EMBL/GenBank/DDBJ databases">
        <title>Comparative genomics of biotechnologically important yeasts.</title>
        <authorList>
            <consortium name="DOE Joint Genome Institute"/>
            <person name="Riley R."/>
            <person name="Haridas S."/>
            <person name="Wolfe K.H."/>
            <person name="Lopes M.R."/>
            <person name="Hittinger C.T."/>
            <person name="Goker M."/>
            <person name="Salamov A."/>
            <person name="Wisecaver J."/>
            <person name="Long T.M."/>
            <person name="Aerts A.L."/>
            <person name="Barry K."/>
            <person name="Choi C."/>
            <person name="Clum A."/>
            <person name="Coughlan A.Y."/>
            <person name="Deshpande S."/>
            <person name="Douglass A.P."/>
            <person name="Hanson S.J."/>
            <person name="Klenk H.-P."/>
            <person name="Labutti K."/>
            <person name="Lapidus A."/>
            <person name="Lindquist E."/>
            <person name="Lipzen A."/>
            <person name="Meier-Kolthoff J.P."/>
            <person name="Ohm R.A."/>
            <person name="Otillar R.P."/>
            <person name="Pangilinan J."/>
            <person name="Peng Y."/>
            <person name="Rokas A."/>
            <person name="Rosa C.A."/>
            <person name="Scheuner C."/>
            <person name="Sibirny A.A."/>
            <person name="Slot J.C."/>
            <person name="Stielow J.B."/>
            <person name="Sun H."/>
            <person name="Kurtzman C.P."/>
            <person name="Blackwell M."/>
            <person name="Grigoriev I.V."/>
            <person name="Jeffries T.W."/>
        </authorList>
    </citation>
    <scope>NUCLEOTIDE SEQUENCE [LARGE SCALE GENOMIC DNA]</scope>
    <source>
        <strain evidence="3">NRRL Y-12698</strain>
    </source>
</reference>
<dbReference type="Gene3D" id="2.40.50.90">
    <property type="match status" value="1"/>
</dbReference>
<organism evidence="2 3">
    <name type="scientific">Babjeviella inositovora NRRL Y-12698</name>
    <dbReference type="NCBI Taxonomy" id="984486"/>
    <lineage>
        <taxon>Eukaryota</taxon>
        <taxon>Fungi</taxon>
        <taxon>Dikarya</taxon>
        <taxon>Ascomycota</taxon>
        <taxon>Saccharomycotina</taxon>
        <taxon>Pichiomycetes</taxon>
        <taxon>Serinales incertae sedis</taxon>
        <taxon>Babjeviella</taxon>
    </lineage>
</organism>
<feature type="domain" description="TNase-like" evidence="1">
    <location>
        <begin position="74"/>
        <end position="120"/>
    </location>
</feature>
<dbReference type="STRING" id="984486.A0A1E3QL43"/>
<dbReference type="InterPro" id="IPR035437">
    <property type="entry name" value="SNase_OB-fold_sf"/>
</dbReference>
<evidence type="ECO:0000259" key="1">
    <source>
        <dbReference type="Pfam" id="PF00565"/>
    </source>
</evidence>
<name>A0A1E3QL43_9ASCO</name>
<dbReference type="AlphaFoldDB" id="A0A1E3QL43"/>
<dbReference type="InterPro" id="IPR016071">
    <property type="entry name" value="Staphylococal_nuclease_OB-fold"/>
</dbReference>
<protein>
    <recommendedName>
        <fullName evidence="1">TNase-like domain-containing protein</fullName>
    </recommendedName>
</protein>
<gene>
    <name evidence="2" type="ORF">BABINDRAFT_162607</name>
</gene>
<dbReference type="SUPFAM" id="SSF50199">
    <property type="entry name" value="Staphylococcal nuclease"/>
    <property type="match status" value="1"/>
</dbReference>
<accession>A0A1E3QL43</accession>
<evidence type="ECO:0000313" key="2">
    <source>
        <dbReference type="EMBL" id="ODQ78370.1"/>
    </source>
</evidence>
<feature type="non-terminal residue" evidence="2">
    <location>
        <position position="120"/>
    </location>
</feature>